<feature type="region of interest" description="Disordered" evidence="1">
    <location>
        <begin position="567"/>
        <end position="591"/>
    </location>
</feature>
<gene>
    <name evidence="2" type="ORF">BN1204_068670</name>
</gene>
<organism evidence="2">
    <name type="scientific">Neospora caninum (strain Liverpool)</name>
    <dbReference type="NCBI Taxonomy" id="572307"/>
    <lineage>
        <taxon>Eukaryota</taxon>
        <taxon>Sar</taxon>
        <taxon>Alveolata</taxon>
        <taxon>Apicomplexa</taxon>
        <taxon>Conoidasida</taxon>
        <taxon>Coccidia</taxon>
        <taxon>Eucoccidiorida</taxon>
        <taxon>Eimeriorina</taxon>
        <taxon>Sarcocystidae</taxon>
        <taxon>Neospora</taxon>
    </lineage>
</organism>
<sequence>MSTPVAVSPPFTLVTPTVPPPPTTDLASLSARNAGVCCFRNNSSLPILSFLHNEADSLKSAVRTSTASGGGVSPRATGLRVYEDPAERHPQRLPHISRQKTQITLPAAYGSTASSSHSRHTRPDVAGVIHRYERIFHARLSHGLHDPFGNVASSQSSGSSHPRSSSVTDPFHASFVPVAGLSGDYPVNLSRHGDVQEVYPNLSSFLDTAAVRHSLQLTASLRFDKDARQWHLEREDLLRELRRIPPLHIDEALGEAGARTCRGTLTNGDLSALPLKRIPPLLQNPVLTAPEYRLIKFLSVLQHRQFPVGSPRDTKLPLHVLLQLPGTVVSAGVAMLEGNQCSSISIESEAEQLQLQLSTGESLPVSSLCQVPEGSCHFFSRRQRQHFAALFRQIMGCCRLLIHAPGERAARDGTTDCSFGPEKRADDTTSGGFLRALAGNSLAALEQDRREQLDKTGCSSNATRWWREWGTEDACWCPGAREVSEFWISVATEELEEDRLAWHRETGDGESAEDGRDALWWRAVYYAFRTGDLKCLIALGAGDFLPPGGCTFRQACEALQAAALEPADSECQREAGKESNAPSDRGGSLPPQPPLLPFVCRHLLSLVLSSSVEANRRNLPDVAVNEEERKNVAEMLAALPSAASLRPPSLSVILGRLLLLYPPENVAIGETNRTTQKHTRRAKDPYLPLLLSLINPTMWPPVNAAISLRRFSQEDFLHYKLQMAVLSSTHALDPQSALSTSLQQLAEKFRRRGAAYFDSSATDDCVSNGDRVHVNVGYPRMLAACGCCFEAVTWLMDNACLFKRSSLLLLLILRACGVGRHPLLKQLDPSVAKFGYSDNSVPRQDRQREDTSSFARLVEKGLEGSSVLAKIMIMTVVPASQWCTLSRSLVARHFAVVSSPAVLGSLSADGDAIHPGLLDRVLRSSTLSPPESGPQRPGHELSEVANLSVEKKNHRLLLCLYAEIRDDGRRRRALVEAFTAAWLLRDFHSCLEILSEAFDGDVFSNFDCPPDEAERRKAKFFVAAYPLLQCCLSSREARELNVSWLQAQILWRTRQSEFHSALALFTELNRSAEPLLSLPSLSAAPWAEGRLRMASSPGIARLVDCLAYLLLRLAERGEPLHSLISHKLLIQVHEVCMALPPSASPRLSRTRATLNEFLRQYTGSECAPLVF</sequence>
<dbReference type="AlphaFoldDB" id="A0A0F7UT02"/>
<feature type="region of interest" description="Disordered" evidence="1">
    <location>
        <begin position="147"/>
        <end position="168"/>
    </location>
</feature>
<evidence type="ECO:0000256" key="1">
    <source>
        <dbReference type="SAM" id="MobiDB-lite"/>
    </source>
</evidence>
<name>A0A0F7UT02_NEOCL</name>
<feature type="compositionally biased region" description="Low complexity" evidence="1">
    <location>
        <begin position="153"/>
        <end position="166"/>
    </location>
</feature>
<accession>A0A0F7UT02</accession>
<reference evidence="2" key="1">
    <citation type="journal article" date="2015" name="PLoS ONE">
        <title>Comprehensive Evaluation of Toxoplasma gondii VEG and Neospora caninum LIV Genomes with Tachyzoite Stage Transcriptome and Proteome Defines Novel Transcript Features.</title>
        <authorList>
            <person name="Ramaprasad A."/>
            <person name="Mourier T."/>
            <person name="Naeem R."/>
            <person name="Malas T.B."/>
            <person name="Moussa E."/>
            <person name="Panigrahi A."/>
            <person name="Vermont S.J."/>
            <person name="Otto T.D."/>
            <person name="Wastling J."/>
            <person name="Pain A."/>
        </authorList>
    </citation>
    <scope>NUCLEOTIDE SEQUENCE</scope>
    <source>
        <strain evidence="2">Liverpool</strain>
    </source>
</reference>
<protein>
    <submittedName>
        <fullName evidence="2">Uncharacterized protein</fullName>
    </submittedName>
</protein>
<dbReference type="EMBL" id="LN714487">
    <property type="protein sequence ID" value="CEL71202.1"/>
    <property type="molecule type" value="Genomic_DNA"/>
</dbReference>
<evidence type="ECO:0000313" key="2">
    <source>
        <dbReference type="EMBL" id="CEL71202.1"/>
    </source>
</evidence>
<proteinExistence type="predicted"/>